<evidence type="ECO:0000313" key="2">
    <source>
        <dbReference type="Proteomes" id="UP000509301"/>
    </source>
</evidence>
<dbReference type="EMBL" id="CP049074">
    <property type="protein sequence ID" value="QKQ99553.1"/>
    <property type="molecule type" value="Genomic_DNA"/>
</dbReference>
<accession>A0A6N0NRP8</accession>
<evidence type="ECO:0000313" key="1">
    <source>
        <dbReference type="EMBL" id="QKQ99553.1"/>
    </source>
</evidence>
<dbReference type="OrthoDB" id="35401at2157"/>
<name>A0A6N0NRP8_9CREN</name>
<protein>
    <submittedName>
        <fullName evidence="1">2-polyprenylphenol hydroxylase</fullName>
    </submittedName>
</protein>
<dbReference type="AlphaFoldDB" id="A0A6N0NRP8"/>
<dbReference type="RefSeq" id="WP_174629595.1">
    <property type="nucleotide sequence ID" value="NZ_CP049074.1"/>
</dbReference>
<reference evidence="1 2" key="1">
    <citation type="submission" date="2020-02" db="EMBL/GenBank/DDBJ databases">
        <title>Comparative genome analysis reveals the metabolism and evolution of the thermophilic archaeal genus Metallosphaera.</title>
        <authorList>
            <person name="Jiang C."/>
        </authorList>
    </citation>
    <scope>NUCLEOTIDE SEQUENCE [LARGE SCALE GENOMIC DNA]</scope>
    <source>
        <strain evidence="1 2">Ric-A</strain>
    </source>
</reference>
<dbReference type="GeneID" id="55640949"/>
<dbReference type="Proteomes" id="UP000509301">
    <property type="component" value="Chromosome"/>
</dbReference>
<gene>
    <name evidence="1" type="ORF">GWK48_03330</name>
</gene>
<proteinExistence type="predicted"/>
<organism evidence="1 2">
    <name type="scientific">Metallosphaera tengchongensis</name>
    <dbReference type="NCBI Taxonomy" id="1532350"/>
    <lineage>
        <taxon>Archaea</taxon>
        <taxon>Thermoproteota</taxon>
        <taxon>Thermoprotei</taxon>
        <taxon>Sulfolobales</taxon>
        <taxon>Sulfolobaceae</taxon>
        <taxon>Metallosphaera</taxon>
    </lineage>
</organism>
<keyword evidence="2" id="KW-1185">Reference proteome</keyword>
<sequence length="194" mass="21663">MIRSKVVEYSEVGKSHRIVFTFQGRRPLPGQFIALILPGEKEIPLGVTDYNDSTIEVYVDSPKLFKRILSSRYVVLEGPFGKPIPMGNTLGVATEDLFHDVLFPLREAKRKGFEASLECWGSCGADFPHREGVKWDVVVASVPREMLDKLPRSTMVYVRWVNMNCMAGVCGVCQVNGNLACVDGPFLELRKIVA</sequence>
<dbReference type="KEGG" id="mten:GWK48_03330"/>